<dbReference type="Proteomes" id="UP000306319">
    <property type="component" value="Unassembled WGS sequence"/>
</dbReference>
<keyword evidence="2" id="KW-1185">Reference proteome</keyword>
<protein>
    <submittedName>
        <fullName evidence="1">Uncharacterized protein</fullName>
    </submittedName>
</protein>
<organism evidence="1 2">
    <name type="scientific">Lepagella muris</name>
    <dbReference type="NCBI Taxonomy" id="3032870"/>
    <lineage>
        <taxon>Bacteria</taxon>
        <taxon>Pseudomonadati</taxon>
        <taxon>Bacteroidota</taxon>
        <taxon>Bacteroidia</taxon>
        <taxon>Bacteroidales</taxon>
        <taxon>Muribaculaceae</taxon>
        <taxon>Lepagella</taxon>
    </lineage>
</organism>
<sequence>MNKPRPQTQQNRIDILKQCYRLMAQGTWDAISVTELEKNISQTRGAIFYFNKNKKDLFLNMIDELFFPVFVLSDEEKTRLSACSVSQFHATYKTPFDRLKEDLSYNYCLPNAAQAVFNIIVQAQKHYAGFSIMLKKAMDNELTFIDELTGASNHELLSYNNFMTQNIGNLFVDSLEVFQEDKTFQVQNAL</sequence>
<reference evidence="1" key="1">
    <citation type="submission" date="2019-04" db="EMBL/GenBank/DDBJ databases">
        <title>Microbes associate with the intestines of laboratory mice.</title>
        <authorList>
            <person name="Navarre W."/>
            <person name="Wong E."/>
            <person name="Huang K."/>
            <person name="Tropini C."/>
            <person name="Ng K."/>
            <person name="Yu B."/>
        </authorList>
    </citation>
    <scope>NUCLEOTIDE SEQUENCE</scope>
    <source>
        <strain evidence="1">NM04_E33</strain>
    </source>
</reference>
<proteinExistence type="predicted"/>
<gene>
    <name evidence="1" type="ORF">E5331_02220</name>
</gene>
<evidence type="ECO:0000313" key="2">
    <source>
        <dbReference type="Proteomes" id="UP000306319"/>
    </source>
</evidence>
<dbReference type="EMBL" id="SRYB01000002">
    <property type="protein sequence ID" value="TGY80559.1"/>
    <property type="molecule type" value="Genomic_DNA"/>
</dbReference>
<accession>A0AC61RI89</accession>
<evidence type="ECO:0000313" key="1">
    <source>
        <dbReference type="EMBL" id="TGY80559.1"/>
    </source>
</evidence>
<name>A0AC61RI89_9BACT</name>
<comment type="caution">
    <text evidence="1">The sequence shown here is derived from an EMBL/GenBank/DDBJ whole genome shotgun (WGS) entry which is preliminary data.</text>
</comment>